<sequence>MKKYLLVLLIILLFSSSSQAMEKEDKVEFRGSFNYSNYIYKYYDIKIKDGSTIKMLNDNFIREDLHQGTGYYGELVYWFNHKLALGVGLRKNNMVAEWSTGSEGQNNKYTSQLDSYYTKIIYSVNPNWSPYLNINYNKYKEHFSGEGFDSDMRRGDGLGLMLGVVMTHPINQRLSFILDMGYYMNNIDITEKYSNYKYKVIDIDNEELKMKGLVASIGLSYKF</sequence>
<dbReference type="AlphaFoldDB" id="A0A285HVB0"/>
<evidence type="ECO:0000256" key="1">
    <source>
        <dbReference type="ARBA" id="ARBA00022729"/>
    </source>
</evidence>
<feature type="signal peptide" evidence="2">
    <location>
        <begin position="1"/>
        <end position="20"/>
    </location>
</feature>
<reference evidence="5" key="1">
    <citation type="submission" date="2017-09" db="EMBL/GenBank/DDBJ databases">
        <authorList>
            <person name="Varghese N."/>
            <person name="Submissions S."/>
        </authorList>
    </citation>
    <scope>NUCLEOTIDE SEQUENCE [LARGE SCALE GENOMIC DNA]</scope>
    <source>
        <strain evidence="5">MSL47</strain>
    </source>
</reference>
<feature type="chain" id="PRO_5012741267" evidence="2">
    <location>
        <begin position="21"/>
        <end position="223"/>
    </location>
</feature>
<dbReference type="Pfam" id="PF13505">
    <property type="entry name" value="OMP_b-brl"/>
    <property type="match status" value="1"/>
</dbReference>
<dbReference type="Proteomes" id="UP000219573">
    <property type="component" value="Unassembled WGS sequence"/>
</dbReference>
<evidence type="ECO:0000259" key="3">
    <source>
        <dbReference type="Pfam" id="PF13505"/>
    </source>
</evidence>
<evidence type="ECO:0000313" key="5">
    <source>
        <dbReference type="Proteomes" id="UP000219573"/>
    </source>
</evidence>
<proteinExistence type="predicted"/>
<keyword evidence="1 2" id="KW-0732">Signal</keyword>
<keyword evidence="5" id="KW-1185">Reference proteome</keyword>
<dbReference type="InterPro" id="IPR027385">
    <property type="entry name" value="Beta-barrel_OMP"/>
</dbReference>
<evidence type="ECO:0000313" key="4">
    <source>
        <dbReference type="EMBL" id="SNY39634.1"/>
    </source>
</evidence>
<dbReference type="InterPro" id="IPR011250">
    <property type="entry name" value="OMP/PagP_B-barrel"/>
</dbReference>
<dbReference type="EMBL" id="OBDZ01000025">
    <property type="protein sequence ID" value="SNY39634.1"/>
    <property type="molecule type" value="Genomic_DNA"/>
</dbReference>
<gene>
    <name evidence="4" type="ORF">SAMN06265827_12556</name>
</gene>
<name>A0A285HVB0_9FIRM</name>
<dbReference type="SUPFAM" id="SSF56925">
    <property type="entry name" value="OMPA-like"/>
    <property type="match status" value="1"/>
</dbReference>
<protein>
    <submittedName>
        <fullName evidence="4">Outer membrane protein beta-barrel domain-containing protein</fullName>
    </submittedName>
</protein>
<organism evidence="4 5">
    <name type="scientific">Orenia metallireducens</name>
    <dbReference type="NCBI Taxonomy" id="1413210"/>
    <lineage>
        <taxon>Bacteria</taxon>
        <taxon>Bacillati</taxon>
        <taxon>Bacillota</taxon>
        <taxon>Clostridia</taxon>
        <taxon>Halanaerobiales</taxon>
        <taxon>Halobacteroidaceae</taxon>
        <taxon>Orenia</taxon>
    </lineage>
</organism>
<feature type="domain" description="Outer membrane protein beta-barrel" evidence="3">
    <location>
        <begin position="8"/>
        <end position="223"/>
    </location>
</feature>
<dbReference type="Gene3D" id="2.40.160.20">
    <property type="match status" value="1"/>
</dbReference>
<evidence type="ECO:0000256" key="2">
    <source>
        <dbReference type="SAM" id="SignalP"/>
    </source>
</evidence>
<dbReference type="RefSeq" id="WP_172431959.1">
    <property type="nucleotide sequence ID" value="NZ_OBDZ01000025.1"/>
</dbReference>
<accession>A0A285HVB0</accession>